<name>A0A8J4XNU7_CHIOP</name>
<reference evidence="2" key="1">
    <citation type="submission" date="2020-07" db="EMBL/GenBank/DDBJ databases">
        <title>The High-quality genome of the commercially important snow crab, Chionoecetes opilio.</title>
        <authorList>
            <person name="Jeong J.-H."/>
            <person name="Ryu S."/>
        </authorList>
    </citation>
    <scope>NUCLEOTIDE SEQUENCE</scope>
    <source>
        <strain evidence="2">MADBK_172401_WGS</strain>
        <tissue evidence="2">Digestive gland</tissue>
    </source>
</reference>
<organism evidence="2 3">
    <name type="scientific">Chionoecetes opilio</name>
    <name type="common">Atlantic snow crab</name>
    <name type="synonym">Cancer opilio</name>
    <dbReference type="NCBI Taxonomy" id="41210"/>
    <lineage>
        <taxon>Eukaryota</taxon>
        <taxon>Metazoa</taxon>
        <taxon>Ecdysozoa</taxon>
        <taxon>Arthropoda</taxon>
        <taxon>Crustacea</taxon>
        <taxon>Multicrustacea</taxon>
        <taxon>Malacostraca</taxon>
        <taxon>Eumalacostraca</taxon>
        <taxon>Eucarida</taxon>
        <taxon>Decapoda</taxon>
        <taxon>Pleocyemata</taxon>
        <taxon>Brachyura</taxon>
        <taxon>Eubrachyura</taxon>
        <taxon>Majoidea</taxon>
        <taxon>Majidae</taxon>
        <taxon>Chionoecetes</taxon>
    </lineage>
</organism>
<evidence type="ECO:0000313" key="3">
    <source>
        <dbReference type="Proteomes" id="UP000770661"/>
    </source>
</evidence>
<gene>
    <name evidence="2" type="ORF">GWK47_022161</name>
</gene>
<feature type="region of interest" description="Disordered" evidence="1">
    <location>
        <begin position="157"/>
        <end position="196"/>
    </location>
</feature>
<keyword evidence="3" id="KW-1185">Reference proteome</keyword>
<proteinExistence type="predicted"/>
<evidence type="ECO:0000256" key="1">
    <source>
        <dbReference type="SAM" id="MobiDB-lite"/>
    </source>
</evidence>
<sequence>MYGDISWRVAERKKFFKLKDLSERCSEALETRGYEVSYVHHTRLKEAIVGRFPGIREETGGKNVLFVFPDSVQDIMKAAIAGTAASDSWIRAKAAAILRLEIEEEPLRNFSGEFEDNCQEKIIPPALTFLVFSNSVNRDSTASYVFAAPPDTRCRGHTELFWDDPKTTPSPQPPAQEAGPRAERLDTLRSQAEVPE</sequence>
<comment type="caution">
    <text evidence="2">The sequence shown here is derived from an EMBL/GenBank/DDBJ whole genome shotgun (WGS) entry which is preliminary data.</text>
</comment>
<evidence type="ECO:0000313" key="2">
    <source>
        <dbReference type="EMBL" id="KAG0710769.1"/>
    </source>
</evidence>
<dbReference type="EMBL" id="JACEEZ010023921">
    <property type="protein sequence ID" value="KAG0710769.1"/>
    <property type="molecule type" value="Genomic_DNA"/>
</dbReference>
<dbReference type="AlphaFoldDB" id="A0A8J4XNU7"/>
<dbReference type="Proteomes" id="UP000770661">
    <property type="component" value="Unassembled WGS sequence"/>
</dbReference>
<feature type="compositionally biased region" description="Basic and acidic residues" evidence="1">
    <location>
        <begin position="157"/>
        <end position="166"/>
    </location>
</feature>
<protein>
    <submittedName>
        <fullName evidence="2">Uncharacterized protein</fullName>
    </submittedName>
</protein>
<accession>A0A8J4XNU7</accession>